<dbReference type="SMART" id="SM00360">
    <property type="entry name" value="RRM"/>
    <property type="match status" value="1"/>
</dbReference>
<dbReference type="PANTHER" id="PTHR46754">
    <property type="entry name" value="MKI67 FHA DOMAIN-INTERACTING NUCLEOLAR PHOSPHOPROTEIN"/>
    <property type="match status" value="1"/>
</dbReference>
<name>A0A9Q0HEH3_9MAGN</name>
<dbReference type="Gene3D" id="3.30.70.330">
    <property type="match status" value="1"/>
</dbReference>
<evidence type="ECO:0000259" key="5">
    <source>
        <dbReference type="PROSITE" id="PS50102"/>
    </source>
</evidence>
<dbReference type="Pfam" id="PF00076">
    <property type="entry name" value="RRM_1"/>
    <property type="match status" value="1"/>
</dbReference>
<dbReference type="PROSITE" id="PS50102">
    <property type="entry name" value="RRM"/>
    <property type="match status" value="1"/>
</dbReference>
<dbReference type="OrthoDB" id="21467at2759"/>
<dbReference type="InterPro" id="IPR035979">
    <property type="entry name" value="RBD_domain_sf"/>
</dbReference>
<dbReference type="GO" id="GO:0003723">
    <property type="term" value="F:RNA binding"/>
    <property type="evidence" value="ECO:0007669"/>
    <property type="project" value="UniProtKB-UniRule"/>
</dbReference>
<accession>A0A9Q0HEH3</accession>
<gene>
    <name evidence="6" type="ORF">NE237_024244</name>
</gene>
<evidence type="ECO:0000256" key="3">
    <source>
        <dbReference type="ARBA" id="ARBA00023242"/>
    </source>
</evidence>
<keyword evidence="2 4" id="KW-0694">RNA-binding</keyword>
<dbReference type="SUPFAM" id="SSF54928">
    <property type="entry name" value="RNA-binding domain, RBD"/>
    <property type="match status" value="1"/>
</dbReference>
<keyword evidence="3" id="KW-0539">Nucleus</keyword>
<protein>
    <recommendedName>
        <fullName evidence="5">RRM domain-containing protein</fullName>
    </recommendedName>
</protein>
<comment type="subcellular location">
    <subcellularLocation>
        <location evidence="1">Nucleus</location>
        <location evidence="1">Nucleolus</location>
    </subcellularLocation>
</comment>
<dbReference type="Proteomes" id="UP001141806">
    <property type="component" value="Unassembled WGS sequence"/>
</dbReference>
<proteinExistence type="predicted"/>
<keyword evidence="7" id="KW-1185">Reference proteome</keyword>
<dbReference type="InterPro" id="IPR000504">
    <property type="entry name" value="RRM_dom"/>
</dbReference>
<organism evidence="6 7">
    <name type="scientific">Protea cynaroides</name>
    <dbReference type="NCBI Taxonomy" id="273540"/>
    <lineage>
        <taxon>Eukaryota</taxon>
        <taxon>Viridiplantae</taxon>
        <taxon>Streptophyta</taxon>
        <taxon>Embryophyta</taxon>
        <taxon>Tracheophyta</taxon>
        <taxon>Spermatophyta</taxon>
        <taxon>Magnoliopsida</taxon>
        <taxon>Proteales</taxon>
        <taxon>Proteaceae</taxon>
        <taxon>Protea</taxon>
    </lineage>
</organism>
<dbReference type="GO" id="GO:0005730">
    <property type="term" value="C:nucleolus"/>
    <property type="evidence" value="ECO:0007669"/>
    <property type="project" value="UniProtKB-SubCell"/>
</dbReference>
<reference evidence="6" key="1">
    <citation type="journal article" date="2023" name="Plant J.">
        <title>The genome of the king protea, Protea cynaroides.</title>
        <authorList>
            <person name="Chang J."/>
            <person name="Duong T.A."/>
            <person name="Schoeman C."/>
            <person name="Ma X."/>
            <person name="Roodt D."/>
            <person name="Barker N."/>
            <person name="Li Z."/>
            <person name="Van de Peer Y."/>
            <person name="Mizrachi E."/>
        </authorList>
    </citation>
    <scope>NUCLEOTIDE SEQUENCE</scope>
    <source>
        <tissue evidence="6">Young leaves</tissue>
    </source>
</reference>
<evidence type="ECO:0000256" key="4">
    <source>
        <dbReference type="PROSITE-ProRule" id="PRU00176"/>
    </source>
</evidence>
<dbReference type="EMBL" id="JAMYWD010000008">
    <property type="protein sequence ID" value="KAJ4964305.1"/>
    <property type="molecule type" value="Genomic_DNA"/>
</dbReference>
<evidence type="ECO:0000313" key="6">
    <source>
        <dbReference type="EMBL" id="KAJ4964305.1"/>
    </source>
</evidence>
<dbReference type="AlphaFoldDB" id="A0A9Q0HEH3"/>
<comment type="caution">
    <text evidence="6">The sequence shown here is derived from an EMBL/GenBank/DDBJ whole genome shotgun (WGS) entry which is preliminary data.</text>
</comment>
<feature type="domain" description="RRM" evidence="5">
    <location>
        <begin position="95"/>
        <end position="173"/>
    </location>
</feature>
<dbReference type="CDD" id="cd12307">
    <property type="entry name" value="RRM_NIFK_like"/>
    <property type="match status" value="1"/>
</dbReference>
<sequence>MLGFILDACASFFAFSSLTRPFGTVKSVHKGGEGLTGTRRKMHAKAKKVMVNKLKKASQLSVSSHKREDADFLPLEGGPGRKLSDKEAPVDNNATVLYIGRIPHGFYEKEMEGFFKQFGTIKRLRIARNKKTGKSKHFGFMEFESPEVAKIVADSMHNYLLFEHILQVDLVPPERVHPKLWNGANRIYKPLNWMQIERKRHNKERTLKEHKKLVERILKRNQKRKKKIEAAGIEYECPEIAGSIQPVSKKIKFDDEESE</sequence>
<evidence type="ECO:0000313" key="7">
    <source>
        <dbReference type="Proteomes" id="UP001141806"/>
    </source>
</evidence>
<evidence type="ECO:0000256" key="2">
    <source>
        <dbReference type="ARBA" id="ARBA00022884"/>
    </source>
</evidence>
<evidence type="ECO:0000256" key="1">
    <source>
        <dbReference type="ARBA" id="ARBA00004604"/>
    </source>
</evidence>
<dbReference type="InterPro" id="IPR012677">
    <property type="entry name" value="Nucleotide-bd_a/b_plait_sf"/>
</dbReference>